<proteinExistence type="inferred from homology"/>
<dbReference type="GO" id="GO:0008409">
    <property type="term" value="F:5'-3' exonuclease activity"/>
    <property type="evidence" value="ECO:0007669"/>
    <property type="project" value="InterPro"/>
</dbReference>
<dbReference type="PANTHER" id="PTHR30255:SF2">
    <property type="entry name" value="SINGLE-STRANDED-DNA-SPECIFIC EXONUCLEASE RECJ"/>
    <property type="match status" value="1"/>
</dbReference>
<dbReference type="Pfam" id="PF17768">
    <property type="entry name" value="RecJ_OB"/>
    <property type="match status" value="1"/>
</dbReference>
<sequence>MQSIWTIKKINGDLTPLVKRTGIDPLFIKILINRGIKDEKDILKFFKGDLDSLYEPYLMKDMEKGISIIKNAIERERCIAVYGDYDVDGVSSTVILYKGLKRCGAKVKYHVPDREDEGYGMSIERIKKLKDEGVEVIITCDNGISALEEVKYAVGLGMEVVVTDHHQPPFNQLENGEKEYILPNAHAVINPNRRDCEYPFKLLCGATISYKFIQALYRLFNINNNETYELLQYAAIASVCDVVDLIDENRIIVKEGLKLINKTESIGLKALLKSIGILDKEVKAYNIGFQIGPCINATGRLETAALAIELFLCEDEKKAEYLANNLYELNKKRKDMTSENVEAIIKELNLKTDSTDKVIVIYRKEVHESIAGIVAGRVKEHFNLPTIVLTDGKEMPKGSARSIEEYNMFEELFKCKDLLHKFGGHPMAAGLSIEEENIDKLRETLNANCSLEENDIMPKVKLDSTLPRNFNNSKFMAYLEILEPYGKGNSKPLFGEKNIEVLKLSLIGKNKNVLKMNLKVGYDILSAIMFNNIDSFMESIRRNYGEDILQSLLNQEVRGVYMDFVFSLDINNFLGKKSVQLIIKDFRIEK</sequence>
<dbReference type="InterPro" id="IPR038763">
    <property type="entry name" value="DHH_sf"/>
</dbReference>
<evidence type="ECO:0000313" key="10">
    <source>
        <dbReference type="Proteomes" id="UP000308489"/>
    </source>
</evidence>
<comment type="similarity">
    <text evidence="1">Belongs to the RecJ family.</text>
</comment>
<dbReference type="GO" id="GO:0006310">
    <property type="term" value="P:DNA recombination"/>
    <property type="evidence" value="ECO:0007669"/>
    <property type="project" value="InterPro"/>
</dbReference>
<dbReference type="Proteomes" id="UP000308489">
    <property type="component" value="Chromosome 1"/>
</dbReference>
<evidence type="ECO:0000313" key="9">
    <source>
        <dbReference type="EMBL" id="VTQ87439.1"/>
    </source>
</evidence>
<keyword evidence="5 9" id="KW-0269">Exonuclease</keyword>
<dbReference type="Pfam" id="PF02272">
    <property type="entry name" value="DHHA1"/>
    <property type="match status" value="1"/>
</dbReference>
<dbReference type="PANTHER" id="PTHR30255">
    <property type="entry name" value="SINGLE-STRANDED-DNA-SPECIFIC EXONUCLEASE RECJ"/>
    <property type="match status" value="1"/>
</dbReference>
<dbReference type="InterPro" id="IPR003156">
    <property type="entry name" value="DHHA1_dom"/>
</dbReference>
<dbReference type="AlphaFoldDB" id="A0A4U9R828"/>
<evidence type="ECO:0000259" key="6">
    <source>
        <dbReference type="Pfam" id="PF01368"/>
    </source>
</evidence>
<dbReference type="InterPro" id="IPR051673">
    <property type="entry name" value="SSDNA_exonuclease_RecJ"/>
</dbReference>
<dbReference type="Pfam" id="PF01368">
    <property type="entry name" value="DHH"/>
    <property type="match status" value="1"/>
</dbReference>
<keyword evidence="4 9" id="KW-0378">Hydrolase</keyword>
<keyword evidence="10" id="KW-1185">Reference proteome</keyword>
<accession>A0A4U9R828</accession>
<organism evidence="9 10">
    <name type="scientific">Hathewaya histolytica</name>
    <name type="common">Clostridium histolyticum</name>
    <dbReference type="NCBI Taxonomy" id="1498"/>
    <lineage>
        <taxon>Bacteria</taxon>
        <taxon>Bacillati</taxon>
        <taxon>Bacillota</taxon>
        <taxon>Clostridia</taxon>
        <taxon>Eubacteriales</taxon>
        <taxon>Clostridiaceae</taxon>
        <taxon>Hathewaya</taxon>
    </lineage>
</organism>
<feature type="domain" description="RecJ OB" evidence="8">
    <location>
        <begin position="463"/>
        <end position="585"/>
    </location>
</feature>
<evidence type="ECO:0000259" key="7">
    <source>
        <dbReference type="Pfam" id="PF02272"/>
    </source>
</evidence>
<evidence type="ECO:0000256" key="1">
    <source>
        <dbReference type="ARBA" id="ARBA00005915"/>
    </source>
</evidence>
<feature type="domain" description="DHHA1" evidence="7">
    <location>
        <begin position="356"/>
        <end position="449"/>
    </location>
</feature>
<dbReference type="NCBIfam" id="TIGR00644">
    <property type="entry name" value="recJ"/>
    <property type="match status" value="1"/>
</dbReference>
<gene>
    <name evidence="9" type="primary">recJ_1</name>
    <name evidence="9" type="ORF">NCTC503_01083</name>
</gene>
<dbReference type="RefSeq" id="WP_138209776.1">
    <property type="nucleotide sequence ID" value="NZ_CBCRUQ010000004.1"/>
</dbReference>
<evidence type="ECO:0000256" key="3">
    <source>
        <dbReference type="ARBA" id="ARBA00022722"/>
    </source>
</evidence>
<protein>
    <recommendedName>
        <fullName evidence="2">Single-stranded-DNA-specific exonuclease RecJ</fullName>
    </recommendedName>
</protein>
<dbReference type="GO" id="GO:0003676">
    <property type="term" value="F:nucleic acid binding"/>
    <property type="evidence" value="ECO:0007669"/>
    <property type="project" value="InterPro"/>
</dbReference>
<keyword evidence="3" id="KW-0540">Nuclease</keyword>
<dbReference type="EMBL" id="LR590481">
    <property type="protein sequence ID" value="VTQ87439.1"/>
    <property type="molecule type" value="Genomic_DNA"/>
</dbReference>
<evidence type="ECO:0000259" key="8">
    <source>
        <dbReference type="Pfam" id="PF17768"/>
    </source>
</evidence>
<dbReference type="InterPro" id="IPR001667">
    <property type="entry name" value="DDH_dom"/>
</dbReference>
<reference evidence="9 10" key="1">
    <citation type="submission" date="2019-05" db="EMBL/GenBank/DDBJ databases">
        <authorList>
            <consortium name="Pathogen Informatics"/>
        </authorList>
    </citation>
    <scope>NUCLEOTIDE SEQUENCE [LARGE SCALE GENOMIC DNA]</scope>
    <source>
        <strain evidence="9 10">NCTC503</strain>
    </source>
</reference>
<name>A0A4U9R828_HATHI</name>
<dbReference type="GO" id="GO:0006281">
    <property type="term" value="P:DNA repair"/>
    <property type="evidence" value="ECO:0007669"/>
    <property type="project" value="InterPro"/>
</dbReference>
<dbReference type="SUPFAM" id="SSF64182">
    <property type="entry name" value="DHH phosphoesterases"/>
    <property type="match status" value="1"/>
</dbReference>
<feature type="domain" description="DDH" evidence="6">
    <location>
        <begin position="79"/>
        <end position="236"/>
    </location>
</feature>
<dbReference type="KEGG" id="hhw:NCTC503_01083"/>
<evidence type="ECO:0000256" key="2">
    <source>
        <dbReference type="ARBA" id="ARBA00019841"/>
    </source>
</evidence>
<dbReference type="Gene3D" id="3.90.1640.30">
    <property type="match status" value="1"/>
</dbReference>
<evidence type="ECO:0000256" key="4">
    <source>
        <dbReference type="ARBA" id="ARBA00022801"/>
    </source>
</evidence>
<dbReference type="InterPro" id="IPR004610">
    <property type="entry name" value="RecJ"/>
</dbReference>
<dbReference type="InterPro" id="IPR041122">
    <property type="entry name" value="RecJ_OB"/>
</dbReference>
<evidence type="ECO:0000256" key="5">
    <source>
        <dbReference type="ARBA" id="ARBA00022839"/>
    </source>
</evidence>
<dbReference type="OrthoDB" id="9809852at2"/>
<dbReference type="Gene3D" id="3.10.310.30">
    <property type="match status" value="1"/>
</dbReference>